<dbReference type="EMBL" id="WIXE01002700">
    <property type="protein sequence ID" value="KAK5984584.1"/>
    <property type="molecule type" value="Genomic_DNA"/>
</dbReference>
<comment type="caution">
    <text evidence="1">The sequence shown here is derived from an EMBL/GenBank/DDBJ whole genome shotgun (WGS) entry which is preliminary data.</text>
</comment>
<organism evidence="1 2">
    <name type="scientific">Trichostrongylus colubriformis</name>
    <name type="common">Black scour worm</name>
    <dbReference type="NCBI Taxonomy" id="6319"/>
    <lineage>
        <taxon>Eukaryota</taxon>
        <taxon>Metazoa</taxon>
        <taxon>Ecdysozoa</taxon>
        <taxon>Nematoda</taxon>
        <taxon>Chromadorea</taxon>
        <taxon>Rhabditida</taxon>
        <taxon>Rhabditina</taxon>
        <taxon>Rhabditomorpha</taxon>
        <taxon>Strongyloidea</taxon>
        <taxon>Trichostrongylidae</taxon>
        <taxon>Trichostrongylus</taxon>
    </lineage>
</organism>
<gene>
    <name evidence="1" type="ORF">GCK32_020657</name>
</gene>
<proteinExistence type="predicted"/>
<sequence>MALPDSYLQGFQDAYEASVKTMQHINVFILNPGLKQIVLDYENATFSYGPDSTFFWIRAYEEFLNFYSETDEFTYVEMPTFFKTATYFYLTTFVKYNETACLENDPKCLTSFFFMTNYEG</sequence>
<dbReference type="Proteomes" id="UP001331761">
    <property type="component" value="Unassembled WGS sequence"/>
</dbReference>
<dbReference type="AlphaFoldDB" id="A0AAN8IRU9"/>
<evidence type="ECO:0000313" key="1">
    <source>
        <dbReference type="EMBL" id="KAK5984584.1"/>
    </source>
</evidence>
<reference evidence="1 2" key="1">
    <citation type="submission" date="2019-10" db="EMBL/GenBank/DDBJ databases">
        <title>Assembly and Annotation for the nematode Trichostrongylus colubriformis.</title>
        <authorList>
            <person name="Martin J."/>
        </authorList>
    </citation>
    <scope>NUCLEOTIDE SEQUENCE [LARGE SCALE GENOMIC DNA]</scope>
    <source>
        <strain evidence="1">G859</strain>
        <tissue evidence="1">Whole worm</tissue>
    </source>
</reference>
<keyword evidence="2" id="KW-1185">Reference proteome</keyword>
<name>A0AAN8IRU9_TRICO</name>
<feature type="non-terminal residue" evidence="1">
    <location>
        <position position="120"/>
    </location>
</feature>
<accession>A0AAN8IRU9</accession>
<protein>
    <submittedName>
        <fullName evidence="1">Uncharacterized protein</fullName>
    </submittedName>
</protein>
<evidence type="ECO:0000313" key="2">
    <source>
        <dbReference type="Proteomes" id="UP001331761"/>
    </source>
</evidence>